<dbReference type="Proteomes" id="UP001139409">
    <property type="component" value="Unassembled WGS sequence"/>
</dbReference>
<reference evidence="1" key="1">
    <citation type="submission" date="2021-09" db="EMBL/GenBank/DDBJ databases">
        <title>Fulvivirga sp. isolated from coastal sediment.</title>
        <authorList>
            <person name="Yu H."/>
        </authorList>
    </citation>
    <scope>NUCLEOTIDE SEQUENCE</scope>
    <source>
        <strain evidence="1">1062</strain>
    </source>
</reference>
<protein>
    <submittedName>
        <fullName evidence="1">Uncharacterized protein</fullName>
    </submittedName>
</protein>
<gene>
    <name evidence="1" type="ORF">LDX50_27600</name>
</gene>
<keyword evidence="2" id="KW-1185">Reference proteome</keyword>
<organism evidence="1 2">
    <name type="scientific">Fulvivirga sedimenti</name>
    <dbReference type="NCBI Taxonomy" id="2879465"/>
    <lineage>
        <taxon>Bacteria</taxon>
        <taxon>Pseudomonadati</taxon>
        <taxon>Bacteroidota</taxon>
        <taxon>Cytophagia</taxon>
        <taxon>Cytophagales</taxon>
        <taxon>Fulvivirgaceae</taxon>
        <taxon>Fulvivirga</taxon>
    </lineage>
</organism>
<name>A0A9X1HWH9_9BACT</name>
<dbReference type="EMBL" id="JAIXNE010000006">
    <property type="protein sequence ID" value="MCA6078670.1"/>
    <property type="molecule type" value="Genomic_DNA"/>
</dbReference>
<accession>A0A9X1HWH9</accession>
<dbReference type="RefSeq" id="WP_225699523.1">
    <property type="nucleotide sequence ID" value="NZ_JAIXNE010000006.1"/>
</dbReference>
<proteinExistence type="predicted"/>
<evidence type="ECO:0000313" key="1">
    <source>
        <dbReference type="EMBL" id="MCA6078670.1"/>
    </source>
</evidence>
<evidence type="ECO:0000313" key="2">
    <source>
        <dbReference type="Proteomes" id="UP001139409"/>
    </source>
</evidence>
<sequence length="338" mass="38303">MKIKFIIFLYTLALFITGHSSDLFAQSAPVDSLAVGSELPPDLRSGKSLMIVDPLPDPKDRRLRGEWLSIAEEAQPFMKRSGIDVVAAYHMGDIQSGPETEKALLQVFDQRNITHLVLIKQNPGNYVVRVAAFDKNTFIDPKTAVWQTSAPDLSTALNQLYRAAATSGQELKNLLILENALPGKLITPINGRRSEFYDLNLQSDKLAVQPFADTAMIRQTMAYYPYKYEIVDPTREERELRSDGFQFILYYVHTTGESVRDILEYEIDPGAESYESGSIRDNKPYSLSFDKDLPVYKFYIKHIYSGNVFLGKTYDAAPDWQQALTMYIANLRKELMGN</sequence>
<dbReference type="AlphaFoldDB" id="A0A9X1HWH9"/>
<comment type="caution">
    <text evidence="1">The sequence shown here is derived from an EMBL/GenBank/DDBJ whole genome shotgun (WGS) entry which is preliminary data.</text>
</comment>